<feature type="region of interest" description="Disordered" evidence="3">
    <location>
        <begin position="559"/>
        <end position="606"/>
    </location>
</feature>
<dbReference type="Proteomes" id="UP000815325">
    <property type="component" value="Unassembled WGS sequence"/>
</dbReference>
<proteinExistence type="predicted"/>
<comment type="caution">
    <text evidence="4">The sequence shown here is derived from an EMBL/GenBank/DDBJ whole genome shotgun (WGS) entry which is preliminary data.</text>
</comment>
<dbReference type="PROSITE" id="PS51375">
    <property type="entry name" value="PPR"/>
    <property type="match status" value="1"/>
</dbReference>
<dbReference type="PANTHER" id="PTHR47934:SF6">
    <property type="entry name" value="MITOCHONDRIAL GROUP I INTRON SPLICING FACTOR CCM1-RELATED"/>
    <property type="match status" value="1"/>
</dbReference>
<keyword evidence="1" id="KW-0677">Repeat</keyword>
<name>A0ABQ7GEH2_DUNSA</name>
<feature type="compositionally biased region" description="Acidic residues" evidence="3">
    <location>
        <begin position="567"/>
        <end position="593"/>
    </location>
</feature>
<feature type="compositionally biased region" description="Low complexity" evidence="3">
    <location>
        <begin position="596"/>
        <end position="606"/>
    </location>
</feature>
<evidence type="ECO:0000313" key="5">
    <source>
        <dbReference type="Proteomes" id="UP000815325"/>
    </source>
</evidence>
<dbReference type="Gene3D" id="1.25.40.10">
    <property type="entry name" value="Tetratricopeptide repeat domain"/>
    <property type="match status" value="1"/>
</dbReference>
<evidence type="ECO:0000256" key="1">
    <source>
        <dbReference type="ARBA" id="ARBA00022737"/>
    </source>
</evidence>
<dbReference type="InterPro" id="IPR051114">
    <property type="entry name" value="Mito_RNA_Proc_CCM1"/>
</dbReference>
<feature type="region of interest" description="Disordered" evidence="3">
    <location>
        <begin position="773"/>
        <end position="827"/>
    </location>
</feature>
<feature type="repeat" description="PPR" evidence="2">
    <location>
        <begin position="128"/>
        <end position="162"/>
    </location>
</feature>
<gene>
    <name evidence="4" type="ORF">DUNSADRAFT_10961</name>
</gene>
<accession>A0ABQ7GEH2</accession>
<evidence type="ECO:0000256" key="2">
    <source>
        <dbReference type="PROSITE-ProRule" id="PRU00708"/>
    </source>
</evidence>
<evidence type="ECO:0000313" key="4">
    <source>
        <dbReference type="EMBL" id="KAF5832974.1"/>
    </source>
</evidence>
<reference evidence="4" key="1">
    <citation type="submission" date="2017-08" db="EMBL/GenBank/DDBJ databases">
        <authorList>
            <person name="Polle J.E."/>
            <person name="Barry K."/>
            <person name="Cushman J."/>
            <person name="Schmutz J."/>
            <person name="Tran D."/>
            <person name="Hathwaick L.T."/>
            <person name="Yim W.C."/>
            <person name="Jenkins J."/>
            <person name="Mckie-Krisberg Z.M."/>
            <person name="Prochnik S."/>
            <person name="Lindquist E."/>
            <person name="Dockter R.B."/>
            <person name="Adam C."/>
            <person name="Molina H."/>
            <person name="Bunkerborg J."/>
            <person name="Jin E."/>
            <person name="Buchheim M."/>
            <person name="Magnuson J."/>
        </authorList>
    </citation>
    <scope>NUCLEOTIDE SEQUENCE</scope>
    <source>
        <strain evidence="4">CCAP 19/18</strain>
    </source>
</reference>
<protein>
    <submittedName>
        <fullName evidence="4">Uncharacterized protein</fullName>
    </submittedName>
</protein>
<dbReference type="EMBL" id="MU069837">
    <property type="protein sequence ID" value="KAF5832974.1"/>
    <property type="molecule type" value="Genomic_DNA"/>
</dbReference>
<dbReference type="PANTHER" id="PTHR47934">
    <property type="entry name" value="PENTATRICOPEPTIDE REPEAT-CONTAINING PROTEIN PET309, MITOCHONDRIAL"/>
    <property type="match status" value="1"/>
</dbReference>
<organism evidence="4 5">
    <name type="scientific">Dunaliella salina</name>
    <name type="common">Green alga</name>
    <name type="synonym">Protococcus salinus</name>
    <dbReference type="NCBI Taxonomy" id="3046"/>
    <lineage>
        <taxon>Eukaryota</taxon>
        <taxon>Viridiplantae</taxon>
        <taxon>Chlorophyta</taxon>
        <taxon>core chlorophytes</taxon>
        <taxon>Chlorophyceae</taxon>
        <taxon>CS clade</taxon>
        <taxon>Chlamydomonadales</taxon>
        <taxon>Dunaliellaceae</taxon>
        <taxon>Dunaliella</taxon>
    </lineage>
</organism>
<sequence>MDRSQEEAWQELASLVALGYKPGPDQYRHLIRAEAATGDWGSAHHMLMDALSRPDWLPPNAEAFNSLLQGIVASINPDKGRIPSSLGEAAEGRMAEGLEGDTQSMAESLEEQFGRLREEMLVYGFRPNAVTYATMCEGYIKLRDIDAALASLQSMRDSGGSTQLISKKWMSSLLISLAKDDRPMDLLNVLKSLVSANQRLPKAASKPIMDGTAAPGATIATVWLPAHFEYMRTHKDRGDGGGGAGGISSAASGLRALMDQALELRDVGDGIQVSNLGNCVVENDGSGIWVKPARMTTTEMQAELTAAGLPLPPSGKRRDFTAAIKMEALERKTGLLLGQPVRPKKKGRVEVDTFRVLQMEDGKLRKILNVSQEVVKGSRSNYSRSIGGANAYDEDLDLVLSGGQPNRKATDEDGPDEVDDILSEGVDEGVGEIIKSTDDIFGGSGDVPTVQDEVERDTFDLTIDFLEAKMLNKSAGMSVAFEVLKSVEMLGGNLSGPDFEALVMGTVTEENVEVDPSLYVLLNKALAGRPRHRDLEKAEVEEMVEDPGVANILGDDQEAVEAVQGAAEEEEVEGEEDDEDEGEEDEEGEEEERQESSQQQQQQIGSAQVTSQNVTCLSVQMALPVLSPLGGKATIVDIANQLSGVLEAKLGSVAAAEEALQRVFGSEEGPTAGAEALVAEGLLTQEELELLLTGALATGMGAVSPEERDAWNEQGQLPEENVQMMSQLTKLLGEEPLAQVMSGMKHPADFAHSEEGAERLRELLDGYIVAAGDHEEQPEDEEGESGEAEDAGEGESGEAEDAGEDEDEEEGSRRVAETNGTGGRGVMSSEEALQVARLLPNPSEGVLASFFEHLSYTQVERVRQTLERQYSDPAWLAQRARRQHKRELVLAGLELGQMTEGEVDEGEVDRLLEEQDEMGVLPIVTLPRTLSTDQDVKEQVELFASQAFAQEPLSLTGGVRGELPEDVEDGEE</sequence>
<dbReference type="InterPro" id="IPR002885">
    <property type="entry name" value="PPR_rpt"/>
</dbReference>
<feature type="compositionally biased region" description="Acidic residues" evidence="3">
    <location>
        <begin position="776"/>
        <end position="810"/>
    </location>
</feature>
<dbReference type="InterPro" id="IPR011990">
    <property type="entry name" value="TPR-like_helical_dom_sf"/>
</dbReference>
<keyword evidence="5" id="KW-1185">Reference proteome</keyword>
<evidence type="ECO:0000256" key="3">
    <source>
        <dbReference type="SAM" id="MobiDB-lite"/>
    </source>
</evidence>